<dbReference type="IntAct" id="A0A1D6GYZ5">
    <property type="interactions" value="2"/>
</dbReference>
<organism evidence="2">
    <name type="scientific">Zea mays</name>
    <name type="common">Maize</name>
    <dbReference type="NCBI Taxonomy" id="4577"/>
    <lineage>
        <taxon>Eukaryota</taxon>
        <taxon>Viridiplantae</taxon>
        <taxon>Streptophyta</taxon>
        <taxon>Embryophyta</taxon>
        <taxon>Tracheophyta</taxon>
        <taxon>Spermatophyta</taxon>
        <taxon>Magnoliopsida</taxon>
        <taxon>Liliopsida</taxon>
        <taxon>Poales</taxon>
        <taxon>Poaceae</taxon>
        <taxon>PACMAD clade</taxon>
        <taxon>Panicoideae</taxon>
        <taxon>Andropogonodae</taxon>
        <taxon>Andropogoneae</taxon>
        <taxon>Tripsacinae</taxon>
        <taxon>Zea</taxon>
    </lineage>
</organism>
<dbReference type="PANTHER" id="PTHR36337">
    <property type="entry name" value="OBSCURIN-LIKE PROTEIN"/>
    <property type="match status" value="1"/>
</dbReference>
<evidence type="ECO:0000256" key="1">
    <source>
        <dbReference type="SAM" id="MobiDB-lite"/>
    </source>
</evidence>
<feature type="region of interest" description="Disordered" evidence="1">
    <location>
        <begin position="134"/>
        <end position="162"/>
    </location>
</feature>
<reference evidence="2" key="1">
    <citation type="submission" date="2015-12" db="EMBL/GenBank/DDBJ databases">
        <title>Update maize B73 reference genome by single molecule sequencing technologies.</title>
        <authorList>
            <consortium name="Maize Genome Sequencing Project"/>
            <person name="Ware D."/>
        </authorList>
    </citation>
    <scope>NUCLEOTIDE SEQUENCE</scope>
    <source>
        <tissue evidence="2">Seedling</tissue>
    </source>
</reference>
<proteinExistence type="predicted"/>
<evidence type="ECO:0000313" key="2">
    <source>
        <dbReference type="EMBL" id="AQK67982.1"/>
    </source>
</evidence>
<dbReference type="PANTHER" id="PTHR36337:SF1">
    <property type="entry name" value="OBSCURIN-LIKE PROTEIN"/>
    <property type="match status" value="1"/>
</dbReference>
<dbReference type="ExpressionAtlas" id="A0A1D6GYZ5">
    <property type="expression patterns" value="baseline and differential"/>
</dbReference>
<dbReference type="EMBL" id="CM000781">
    <property type="protein sequence ID" value="AQK67982.1"/>
    <property type="molecule type" value="Genomic_DNA"/>
</dbReference>
<dbReference type="AlphaFoldDB" id="A0A1D6GYZ5"/>
<name>A0A1D6GYZ5_MAIZE</name>
<feature type="compositionally biased region" description="Pro residues" evidence="1">
    <location>
        <begin position="29"/>
        <end position="40"/>
    </location>
</feature>
<dbReference type="STRING" id="4577.A0A1D6GYZ5"/>
<protein>
    <submittedName>
        <fullName evidence="2">Uncharacterized protein</fullName>
    </submittedName>
</protein>
<feature type="region of interest" description="Disordered" evidence="1">
    <location>
        <begin position="22"/>
        <end position="43"/>
    </location>
</feature>
<sequence>MATPPPRPGPAAASAAVSLLDHLEHANFAPPPPPPPPPSPTTVLTAWSRLRDPNSTSPADALAALETLHHHRRALRLSSAHASLLLPLLPLHPRLVATLLAAAPHLGPASVPASLPFAPRLLLLGARASAKDLPGRASFGEPASTAKNPAGSGEPADGQDDDPVVAVGRILEDVERGGQSIDDVDHLALAGVGYALASADEVQFRRIIVPLLRICGRTGNLSVGVRVLKLMEWLVMGFIESRKMRNAQVLFEMTSPEECEGENYCVLLPAVMLACGGLRALRVASARYRLDFDPRLKQAPERTIQFAAERAVLEGRPADDQHILVQCVALGLSRCGQVAFHESVLRCVCMGLLKELLPLPDFLRRSVQNAGGNSNEVIKAQVNKHLDSVLFKEAGPVTGVLCNQYSYANDKAKSFVETCVWEYAQEIYRHLRAAVLLHRGKQDGLITAIDKNAEASFLMVVVFAAEVAKHRLNAKSSEGFQPEVAARILVAFSCVEHLRRLRLPEYTEAVRSAVLANQENVAATALFIESIPSYTELTSEPDLLALDRPTTYNWYRDEVQTSRMLFYLRVVPTCVSLIPVHTMQDKLASIMFLYLQHPNEKVTSASHSVMVSFLSSGSDADQDDRAALKERLAFYYIKRSLEAYPGLTPFDGLASGVAALVRHLPAGSAAILFCIHSLAVKAKDLCETANVQNKSLWRSWEESTDPCKKTLDLLLRLIFLVDIQVRLYMVNFLPPHGLIYGSLELLVSAVLAFRSFPYLLKELAQLVTLLPKEGQDAVLDDMHTHVAESDDVTRKPVLVSWLQSLSYLSSQSSRESHSKAKSATASVASDELLDRAVARL</sequence>
<accession>A0A1D6GYZ5</accession>
<dbReference type="InParanoid" id="A0A1D6GYZ5"/>
<gene>
    <name evidence="2" type="ORF">ZEAMMB73_Zm00001d015065</name>
</gene>